<evidence type="ECO:0000256" key="2">
    <source>
        <dbReference type="SAM" id="MobiDB-lite"/>
    </source>
</evidence>
<keyword evidence="1" id="KW-0233">DNA recombination</keyword>
<keyword evidence="4" id="KW-1185">Reference proteome</keyword>
<dbReference type="RefSeq" id="WP_344145828.1">
    <property type="nucleotide sequence ID" value="NZ_BAAAQR010000001.1"/>
</dbReference>
<feature type="region of interest" description="Disordered" evidence="2">
    <location>
        <begin position="1"/>
        <end position="29"/>
    </location>
</feature>
<accession>A0ABN2Z1N1</accession>
<dbReference type="InterPro" id="IPR013762">
    <property type="entry name" value="Integrase-like_cat_sf"/>
</dbReference>
<dbReference type="SUPFAM" id="SSF56349">
    <property type="entry name" value="DNA breaking-rejoining enzymes"/>
    <property type="match status" value="1"/>
</dbReference>
<sequence>MTEQQTPRPSKEQRDAVRDEVAASPERVQDRCHREAYQAWCVANQMPEFPPGAGDLTGELVLLRFLHSTATARNWGHATCSNAARVVAKHLMRNRLSDPRGPQVKAWLKARLRETGKRTTRPVDALTPSEVRAAVTSLAEKEWRDADDAELLHQRALLALADLLDEGGPLRLNPLSAADPERRNRPNPAFKTLASLTGEDFTVRADEIRVRLAGETLVVLKARTPEHYEMLAAAVLHGGPHPLHPVASVEDDRAIRLYLQRLRRRATTVAYAVAGNRARHSDRRQTWAAQWWVNNDRQHRVRLMELMDTGLPARTQDACYLLIGLTCLFRNAELVRLNIGDVVRRPDGTGFDYALAEHKSAMHAARHGSVAQPLEGALEHGVGAEGCPPVCAACAMDRHLRVRAWHGATPQDPLFVAYNSQGDGALQRLASRQYGARVVKQAAVSGSQLEDGADRRLGTRSLRVSGATWLHQAGVSYQELQEIGTWSSVVYARLYVRRYDPWASRDLVLGLNDAGDS</sequence>
<feature type="compositionally biased region" description="Basic and acidic residues" evidence="2">
    <location>
        <begin position="9"/>
        <end position="29"/>
    </location>
</feature>
<dbReference type="Gene3D" id="1.10.443.10">
    <property type="entry name" value="Intergrase catalytic core"/>
    <property type="match status" value="1"/>
</dbReference>
<evidence type="ECO:0000313" key="3">
    <source>
        <dbReference type="EMBL" id="GAA2135408.1"/>
    </source>
</evidence>
<organism evidence="3 4">
    <name type="scientific">Nocardioides koreensis</name>
    <dbReference type="NCBI Taxonomy" id="433651"/>
    <lineage>
        <taxon>Bacteria</taxon>
        <taxon>Bacillati</taxon>
        <taxon>Actinomycetota</taxon>
        <taxon>Actinomycetes</taxon>
        <taxon>Propionibacteriales</taxon>
        <taxon>Nocardioidaceae</taxon>
        <taxon>Nocardioides</taxon>
    </lineage>
</organism>
<dbReference type="EMBL" id="BAAAQR010000001">
    <property type="protein sequence ID" value="GAA2135408.1"/>
    <property type="molecule type" value="Genomic_DNA"/>
</dbReference>
<gene>
    <name evidence="3" type="ORF">GCM10009844_00640</name>
</gene>
<dbReference type="InterPro" id="IPR011010">
    <property type="entry name" value="DNA_brk_join_enz"/>
</dbReference>
<protein>
    <recommendedName>
        <fullName evidence="5">Tyr recombinase domain-containing protein</fullName>
    </recommendedName>
</protein>
<evidence type="ECO:0000256" key="1">
    <source>
        <dbReference type="ARBA" id="ARBA00023172"/>
    </source>
</evidence>
<name>A0ABN2Z1N1_9ACTN</name>
<reference evidence="3 4" key="1">
    <citation type="journal article" date="2019" name="Int. J. Syst. Evol. Microbiol.">
        <title>The Global Catalogue of Microorganisms (GCM) 10K type strain sequencing project: providing services to taxonomists for standard genome sequencing and annotation.</title>
        <authorList>
            <consortium name="The Broad Institute Genomics Platform"/>
            <consortium name="The Broad Institute Genome Sequencing Center for Infectious Disease"/>
            <person name="Wu L."/>
            <person name="Ma J."/>
        </authorList>
    </citation>
    <scope>NUCLEOTIDE SEQUENCE [LARGE SCALE GENOMIC DNA]</scope>
    <source>
        <strain evidence="3 4">JCM 16022</strain>
    </source>
</reference>
<evidence type="ECO:0000313" key="4">
    <source>
        <dbReference type="Proteomes" id="UP001501771"/>
    </source>
</evidence>
<proteinExistence type="predicted"/>
<comment type="caution">
    <text evidence="3">The sequence shown here is derived from an EMBL/GenBank/DDBJ whole genome shotgun (WGS) entry which is preliminary data.</text>
</comment>
<dbReference type="Proteomes" id="UP001501771">
    <property type="component" value="Unassembled WGS sequence"/>
</dbReference>
<evidence type="ECO:0008006" key="5">
    <source>
        <dbReference type="Google" id="ProtNLM"/>
    </source>
</evidence>